<protein>
    <submittedName>
        <fullName evidence="1">Uncharacterized protein</fullName>
    </submittedName>
</protein>
<evidence type="ECO:0000313" key="3">
    <source>
        <dbReference type="Proteomes" id="UP000199412"/>
    </source>
</evidence>
<dbReference type="Proteomes" id="UP000199412">
    <property type="component" value="Unassembled WGS sequence"/>
</dbReference>
<dbReference type="EMBL" id="FNAP01000006">
    <property type="protein sequence ID" value="SDE43144.1"/>
    <property type="molecule type" value="Genomic_DNA"/>
</dbReference>
<sequence>DVEVCAFQVEAGAAATSYIPTSGSAATRAADVLSDTPPAARDIKLIGTAADGTEYTAGAPLVFAGQTTEWTCPAGLWSDIWAEAV</sequence>
<dbReference type="RefSeq" id="WP_218128363.1">
    <property type="nucleotide sequence ID" value="NZ_FNAP01000006.1"/>
</dbReference>
<keyword evidence="3" id="KW-1185">Reference proteome</keyword>
<gene>
    <name evidence="1" type="ORF">SAMN05421720_106233</name>
    <name evidence="2" type="ORF">SAMN05421720_1071</name>
</gene>
<dbReference type="AlphaFoldDB" id="A0A1G7CUN1"/>
<feature type="non-terminal residue" evidence="1">
    <location>
        <position position="1"/>
    </location>
</feature>
<dbReference type="EMBL" id="FNAP01000007">
    <property type="protein sequence ID" value="SDE45631.1"/>
    <property type="molecule type" value="Genomic_DNA"/>
</dbReference>
<organism evidence="1 3">
    <name type="scientific">Rhodospira trueperi</name>
    <dbReference type="NCBI Taxonomy" id="69960"/>
    <lineage>
        <taxon>Bacteria</taxon>
        <taxon>Pseudomonadati</taxon>
        <taxon>Pseudomonadota</taxon>
        <taxon>Alphaproteobacteria</taxon>
        <taxon>Rhodospirillales</taxon>
        <taxon>Rhodospirillaceae</taxon>
        <taxon>Rhodospira</taxon>
    </lineage>
</organism>
<name>A0A1G7CUN1_9PROT</name>
<reference evidence="1 3" key="1">
    <citation type="submission" date="2016-10" db="EMBL/GenBank/DDBJ databases">
        <authorList>
            <person name="de Groot N.N."/>
        </authorList>
    </citation>
    <scope>NUCLEOTIDE SEQUENCE [LARGE SCALE GENOMIC DNA]</scope>
    <source>
        <strain evidence="1 3">ATCC 700224</strain>
    </source>
</reference>
<evidence type="ECO:0000313" key="1">
    <source>
        <dbReference type="EMBL" id="SDE43144.1"/>
    </source>
</evidence>
<dbReference type="STRING" id="69960.SAMN05421720_106233"/>
<evidence type="ECO:0000313" key="2">
    <source>
        <dbReference type="EMBL" id="SDE45631.1"/>
    </source>
</evidence>
<proteinExistence type="predicted"/>
<accession>A0A1G7CUN1</accession>